<evidence type="ECO:0000313" key="2">
    <source>
        <dbReference type="EMBL" id="KAE9400556.1"/>
    </source>
</evidence>
<dbReference type="EMBL" id="ML769455">
    <property type="protein sequence ID" value="KAE9400556.1"/>
    <property type="molecule type" value="Genomic_DNA"/>
</dbReference>
<evidence type="ECO:0000256" key="1">
    <source>
        <dbReference type="SAM" id="MobiDB-lite"/>
    </source>
</evidence>
<feature type="region of interest" description="Disordered" evidence="1">
    <location>
        <begin position="369"/>
        <end position="393"/>
    </location>
</feature>
<feature type="compositionally biased region" description="Low complexity" evidence="1">
    <location>
        <begin position="369"/>
        <end position="382"/>
    </location>
</feature>
<feature type="region of interest" description="Disordered" evidence="1">
    <location>
        <begin position="147"/>
        <end position="166"/>
    </location>
</feature>
<feature type="compositionally biased region" description="Polar residues" evidence="1">
    <location>
        <begin position="49"/>
        <end position="65"/>
    </location>
</feature>
<dbReference type="Proteomes" id="UP000799118">
    <property type="component" value="Unassembled WGS sequence"/>
</dbReference>
<organism evidence="2 3">
    <name type="scientific">Gymnopus androsaceus JB14</name>
    <dbReference type="NCBI Taxonomy" id="1447944"/>
    <lineage>
        <taxon>Eukaryota</taxon>
        <taxon>Fungi</taxon>
        <taxon>Dikarya</taxon>
        <taxon>Basidiomycota</taxon>
        <taxon>Agaricomycotina</taxon>
        <taxon>Agaricomycetes</taxon>
        <taxon>Agaricomycetidae</taxon>
        <taxon>Agaricales</taxon>
        <taxon>Marasmiineae</taxon>
        <taxon>Omphalotaceae</taxon>
        <taxon>Gymnopus</taxon>
    </lineage>
</organism>
<reference evidence="2" key="1">
    <citation type="journal article" date="2019" name="Environ. Microbiol.">
        <title>Fungal ecological strategies reflected in gene transcription - a case study of two litter decomposers.</title>
        <authorList>
            <person name="Barbi F."/>
            <person name="Kohler A."/>
            <person name="Barry K."/>
            <person name="Baskaran P."/>
            <person name="Daum C."/>
            <person name="Fauchery L."/>
            <person name="Ihrmark K."/>
            <person name="Kuo A."/>
            <person name="LaButti K."/>
            <person name="Lipzen A."/>
            <person name="Morin E."/>
            <person name="Grigoriev I.V."/>
            <person name="Henrissat B."/>
            <person name="Lindahl B."/>
            <person name="Martin F."/>
        </authorList>
    </citation>
    <scope>NUCLEOTIDE SEQUENCE</scope>
    <source>
        <strain evidence="2">JB14</strain>
    </source>
</reference>
<accession>A0A6A4HR27</accession>
<feature type="compositionally biased region" description="Polar residues" evidence="1">
    <location>
        <begin position="271"/>
        <end position="285"/>
    </location>
</feature>
<dbReference type="AlphaFoldDB" id="A0A6A4HR27"/>
<evidence type="ECO:0000313" key="3">
    <source>
        <dbReference type="Proteomes" id="UP000799118"/>
    </source>
</evidence>
<feature type="region of interest" description="Disordered" evidence="1">
    <location>
        <begin position="215"/>
        <end position="300"/>
    </location>
</feature>
<dbReference type="OrthoDB" id="3258408at2759"/>
<sequence length="393" mass="43239">MSFQHFRLGEMAMANPPPHLMHLQGSTSNIHGHPQQNQQSSQFATIDNTNTFSDKISPGSSTKSPYGSGLDTDDGYTLVFANIAAFHEWRAAEEEAQVVDVLFDRPYLFNPNYCSLNVQGDTHGSKAIPPRFKDHTKLVCARHSRSGRKKYVKKHPDRVRKVPSRKLEGQGCPASISFKTYFDTEEVRACYNSQHSHEIGAANLPFTRRGRKAAAEAEKTKSNKHIRFANDDSSANNTSSPPPIAGPSSVPQSTPPSNYSSSVSMIAPLPSGQTSYQATPQTYNFQPPYQYAPAPAPVPTPVPPPVHPPPTQHTSDAFSADRWQNMETLFQSVRENARSFAYPTASVAVLETVLIRLFLEGPQPVMSQQPMAVSSMSQSMSARMENEDGSSDE</sequence>
<feature type="region of interest" description="Disordered" evidence="1">
    <location>
        <begin position="49"/>
        <end position="68"/>
    </location>
</feature>
<keyword evidence="3" id="KW-1185">Reference proteome</keyword>
<protein>
    <submittedName>
        <fullName evidence="2">Uncharacterized protein</fullName>
    </submittedName>
</protein>
<feature type="compositionally biased region" description="Basic residues" evidence="1">
    <location>
        <begin position="147"/>
        <end position="164"/>
    </location>
</feature>
<name>A0A6A4HR27_9AGAR</name>
<gene>
    <name evidence="2" type="ORF">BT96DRAFT_1018754</name>
</gene>
<feature type="compositionally biased region" description="Low complexity" evidence="1">
    <location>
        <begin position="251"/>
        <end position="264"/>
    </location>
</feature>
<proteinExistence type="predicted"/>